<dbReference type="AlphaFoldDB" id="A0AAD7K848"/>
<dbReference type="Proteomes" id="UP001215280">
    <property type="component" value="Unassembled WGS sequence"/>
</dbReference>
<keyword evidence="2" id="KW-1185">Reference proteome</keyword>
<dbReference type="EMBL" id="JARJLG010000010">
    <property type="protein sequence ID" value="KAJ7777624.1"/>
    <property type="molecule type" value="Genomic_DNA"/>
</dbReference>
<gene>
    <name evidence="1" type="ORF">DFH07DRAFT_12626</name>
</gene>
<reference evidence="1" key="1">
    <citation type="submission" date="2023-03" db="EMBL/GenBank/DDBJ databases">
        <title>Massive genome expansion in bonnet fungi (Mycena s.s.) driven by repeated elements and novel gene families across ecological guilds.</title>
        <authorList>
            <consortium name="Lawrence Berkeley National Laboratory"/>
            <person name="Harder C.B."/>
            <person name="Miyauchi S."/>
            <person name="Viragh M."/>
            <person name="Kuo A."/>
            <person name="Thoen E."/>
            <person name="Andreopoulos B."/>
            <person name="Lu D."/>
            <person name="Skrede I."/>
            <person name="Drula E."/>
            <person name="Henrissat B."/>
            <person name="Morin E."/>
            <person name="Kohler A."/>
            <person name="Barry K."/>
            <person name="LaButti K."/>
            <person name="Morin E."/>
            <person name="Salamov A."/>
            <person name="Lipzen A."/>
            <person name="Mereny Z."/>
            <person name="Hegedus B."/>
            <person name="Baldrian P."/>
            <person name="Stursova M."/>
            <person name="Weitz H."/>
            <person name="Taylor A."/>
            <person name="Grigoriev I.V."/>
            <person name="Nagy L.G."/>
            <person name="Martin F."/>
            <person name="Kauserud H."/>
        </authorList>
    </citation>
    <scope>NUCLEOTIDE SEQUENCE</scope>
    <source>
        <strain evidence="1">CBHHK188m</strain>
    </source>
</reference>
<name>A0AAD7K848_9AGAR</name>
<evidence type="ECO:0000313" key="2">
    <source>
        <dbReference type="Proteomes" id="UP001215280"/>
    </source>
</evidence>
<evidence type="ECO:0000313" key="1">
    <source>
        <dbReference type="EMBL" id="KAJ7777624.1"/>
    </source>
</evidence>
<accession>A0AAD7K848</accession>
<comment type="caution">
    <text evidence="1">The sequence shown here is derived from an EMBL/GenBank/DDBJ whole genome shotgun (WGS) entry which is preliminary data.</text>
</comment>
<sequence>MSMSSYRTDRFVGVTICKAPPHLSPEEFKTSMEELMARWRALPAVKNHVLQNEMILSNDLLDAHAKAAGMPDPRPTALITGEYESEAQLFAITRDPETQNMVRSAEQYRAERDVCALWAEVMTKIDKPGSKDRIHAVGILNVPQDQSPEEHERRFEDVLDRLVALPATQKCVLKCTVWRQNQNVDNEIVQAVGIPTPQRTFIIRFEYESQDRMMEVLFSFHPSYYLICFSWWPTPRSRSLWPRPCRIWVLLRAPSLVPMLRDSREIDPRVHFPGIYICK</sequence>
<organism evidence="1 2">
    <name type="scientific">Mycena maculata</name>
    <dbReference type="NCBI Taxonomy" id="230809"/>
    <lineage>
        <taxon>Eukaryota</taxon>
        <taxon>Fungi</taxon>
        <taxon>Dikarya</taxon>
        <taxon>Basidiomycota</taxon>
        <taxon>Agaricomycotina</taxon>
        <taxon>Agaricomycetes</taxon>
        <taxon>Agaricomycetidae</taxon>
        <taxon>Agaricales</taxon>
        <taxon>Marasmiineae</taxon>
        <taxon>Mycenaceae</taxon>
        <taxon>Mycena</taxon>
    </lineage>
</organism>
<proteinExistence type="predicted"/>
<protein>
    <submittedName>
        <fullName evidence="1">Uncharacterized protein</fullName>
    </submittedName>
</protein>